<evidence type="ECO:0000259" key="7">
    <source>
        <dbReference type="PROSITE" id="PS50850"/>
    </source>
</evidence>
<feature type="transmembrane region" description="Helical" evidence="6">
    <location>
        <begin position="277"/>
        <end position="296"/>
    </location>
</feature>
<feature type="transmembrane region" description="Helical" evidence="6">
    <location>
        <begin position="119"/>
        <end position="137"/>
    </location>
</feature>
<reference evidence="8" key="1">
    <citation type="submission" date="2021-01" db="EMBL/GenBank/DDBJ databases">
        <authorList>
            <person name="Kaushik A."/>
        </authorList>
    </citation>
    <scope>NUCLEOTIDE SEQUENCE</scope>
    <source>
        <strain evidence="8">AG3-T5</strain>
    </source>
</reference>
<dbReference type="InterPro" id="IPR011701">
    <property type="entry name" value="MFS"/>
</dbReference>
<dbReference type="Gene3D" id="1.20.1250.20">
    <property type="entry name" value="MFS general substrate transporter like domains"/>
    <property type="match status" value="1"/>
</dbReference>
<evidence type="ECO:0000313" key="9">
    <source>
        <dbReference type="Proteomes" id="UP000663841"/>
    </source>
</evidence>
<feature type="transmembrane region" description="Helical" evidence="6">
    <location>
        <begin position="207"/>
        <end position="230"/>
    </location>
</feature>
<name>A0A8H2WXI8_9AGAM</name>
<accession>A0A8H2WXI8</accession>
<keyword evidence="4 6" id="KW-0472">Membrane</keyword>
<feature type="transmembrane region" description="Helical" evidence="6">
    <location>
        <begin position="302"/>
        <end position="322"/>
    </location>
</feature>
<dbReference type="PANTHER" id="PTHR23501">
    <property type="entry name" value="MAJOR FACILITATOR SUPERFAMILY"/>
    <property type="match status" value="1"/>
</dbReference>
<dbReference type="SUPFAM" id="SSF103473">
    <property type="entry name" value="MFS general substrate transporter"/>
    <property type="match status" value="1"/>
</dbReference>
<dbReference type="InterPro" id="IPR036259">
    <property type="entry name" value="MFS_trans_sf"/>
</dbReference>
<feature type="transmembrane region" description="Helical" evidence="6">
    <location>
        <begin position="410"/>
        <end position="427"/>
    </location>
</feature>
<feature type="domain" description="Major facilitator superfamily (MFS) profile" evidence="7">
    <location>
        <begin position="85"/>
        <end position="536"/>
    </location>
</feature>
<evidence type="ECO:0000256" key="2">
    <source>
        <dbReference type="ARBA" id="ARBA00022692"/>
    </source>
</evidence>
<evidence type="ECO:0000313" key="8">
    <source>
        <dbReference type="EMBL" id="CAE6412346.1"/>
    </source>
</evidence>
<dbReference type="InterPro" id="IPR005829">
    <property type="entry name" value="Sugar_transporter_CS"/>
</dbReference>
<gene>
    <name evidence="8" type="ORF">RDB_LOCUS25175</name>
</gene>
<dbReference type="CDD" id="cd17502">
    <property type="entry name" value="MFS_Azr1_MDR_like"/>
    <property type="match status" value="1"/>
</dbReference>
<dbReference type="PROSITE" id="PS00216">
    <property type="entry name" value="SUGAR_TRANSPORT_1"/>
    <property type="match status" value="1"/>
</dbReference>
<feature type="transmembrane region" description="Helical" evidence="6">
    <location>
        <begin position="82"/>
        <end position="107"/>
    </location>
</feature>
<feature type="transmembrane region" description="Helical" evidence="6">
    <location>
        <begin position="471"/>
        <end position="493"/>
    </location>
</feature>
<feature type="transmembrane region" description="Helical" evidence="6">
    <location>
        <begin position="236"/>
        <end position="256"/>
    </location>
</feature>
<dbReference type="PROSITE" id="PS50850">
    <property type="entry name" value="MFS"/>
    <property type="match status" value="1"/>
</dbReference>
<organism evidence="8 9">
    <name type="scientific">Rhizoctonia solani</name>
    <dbReference type="NCBI Taxonomy" id="456999"/>
    <lineage>
        <taxon>Eukaryota</taxon>
        <taxon>Fungi</taxon>
        <taxon>Dikarya</taxon>
        <taxon>Basidiomycota</taxon>
        <taxon>Agaricomycotina</taxon>
        <taxon>Agaricomycetes</taxon>
        <taxon>Cantharellales</taxon>
        <taxon>Ceratobasidiaceae</taxon>
        <taxon>Rhizoctonia</taxon>
    </lineage>
</organism>
<comment type="caution">
    <text evidence="8">The sequence shown here is derived from an EMBL/GenBank/DDBJ whole genome shotgun (WGS) entry which is preliminary data.</text>
</comment>
<dbReference type="PANTHER" id="PTHR23501:SF102">
    <property type="entry name" value="DRUG TRANSPORTER, PUTATIVE (AFU_ORTHOLOGUE AFUA_3G08530)-RELATED"/>
    <property type="match status" value="1"/>
</dbReference>
<dbReference type="Pfam" id="PF07690">
    <property type="entry name" value="MFS_1"/>
    <property type="match status" value="1"/>
</dbReference>
<feature type="transmembrane region" description="Helical" evidence="6">
    <location>
        <begin position="149"/>
        <end position="168"/>
    </location>
</feature>
<sequence>MILPESAPDYIKGPLKAANNNKLRISLVFAIKLAMASPSPLPNVETSTLPTTTPGDKSPTQSVDAGDQATITPGSRKKDARFWLIFVAICASTFLSALELTSVSTALPTIVDALHGHDFAWIGSAYTLGSTAFMPMSGGLADIFGRRPIMLASLIIFAIGSAICGAAPNMSALIAGRTIQGIGGGGIITLTDIIVADLVSLAERGPYMGIVGAVWAIASAIGPPVGGAFAERNWRWLFYINLPIVGLAIILVLLFLNLNTPKEPFNEKIRRIDWIGNILVIGSTASVVLALTWAGALHPWKSYQVLVPLIVGLLGLVATLVYEFNWATEPILPRELLWNRTSLSGYLGVFLHGILVTGMVYYLPTYYQGSKGASPVKSGVDIFGIAFTVAPFAILTGISAVVFKKYRPQNYVAWVITTVGLGLISMVKADSSMAKSIGFQVIIGIGAGILYASTTFPVLAPLPVTLNASALALLAFIRTFAGTYGVAIGSSVLQTELGKRIPPEFSALFPGGTEIAFSAIPFIASLEEPLRTQVREAFADSLAVLWRVFIGIAGAGLISVFLMQEIPMSNETDERWAIEQAEKKQSGVERA</sequence>
<dbReference type="GO" id="GO:0005886">
    <property type="term" value="C:plasma membrane"/>
    <property type="evidence" value="ECO:0007669"/>
    <property type="project" value="TreeGrafter"/>
</dbReference>
<evidence type="ECO:0000256" key="6">
    <source>
        <dbReference type="SAM" id="Phobius"/>
    </source>
</evidence>
<evidence type="ECO:0000256" key="3">
    <source>
        <dbReference type="ARBA" id="ARBA00022989"/>
    </source>
</evidence>
<dbReference type="GO" id="GO:0022857">
    <property type="term" value="F:transmembrane transporter activity"/>
    <property type="evidence" value="ECO:0007669"/>
    <property type="project" value="InterPro"/>
</dbReference>
<keyword evidence="3 6" id="KW-1133">Transmembrane helix</keyword>
<dbReference type="EMBL" id="CAJMWW010000065">
    <property type="protein sequence ID" value="CAE6412346.1"/>
    <property type="molecule type" value="Genomic_DNA"/>
</dbReference>
<protein>
    <recommendedName>
        <fullName evidence="7">Major facilitator superfamily (MFS) profile domain-containing protein</fullName>
    </recommendedName>
</protein>
<dbReference type="AlphaFoldDB" id="A0A8H2WXI8"/>
<feature type="transmembrane region" description="Helical" evidence="6">
    <location>
        <begin position="343"/>
        <end position="362"/>
    </location>
</feature>
<keyword evidence="2 6" id="KW-0812">Transmembrane</keyword>
<dbReference type="PRINTS" id="PR01036">
    <property type="entry name" value="TCRTETB"/>
</dbReference>
<comment type="subcellular location">
    <subcellularLocation>
        <location evidence="1">Membrane</location>
        <topology evidence="1">Multi-pass membrane protein</topology>
    </subcellularLocation>
</comment>
<feature type="transmembrane region" description="Helical" evidence="6">
    <location>
        <begin position="439"/>
        <end position="459"/>
    </location>
</feature>
<feature type="transmembrane region" description="Helical" evidence="6">
    <location>
        <begin position="544"/>
        <end position="563"/>
    </location>
</feature>
<evidence type="ECO:0000256" key="1">
    <source>
        <dbReference type="ARBA" id="ARBA00004141"/>
    </source>
</evidence>
<feature type="region of interest" description="Disordered" evidence="5">
    <location>
        <begin position="39"/>
        <end position="72"/>
    </location>
</feature>
<evidence type="ECO:0000256" key="5">
    <source>
        <dbReference type="SAM" id="MobiDB-lite"/>
    </source>
</evidence>
<feature type="transmembrane region" description="Helical" evidence="6">
    <location>
        <begin position="382"/>
        <end position="403"/>
    </location>
</feature>
<proteinExistence type="predicted"/>
<dbReference type="InterPro" id="IPR020846">
    <property type="entry name" value="MFS_dom"/>
</dbReference>
<feature type="compositionally biased region" description="Polar residues" evidence="5">
    <location>
        <begin position="44"/>
        <end position="72"/>
    </location>
</feature>
<evidence type="ECO:0000256" key="4">
    <source>
        <dbReference type="ARBA" id="ARBA00023136"/>
    </source>
</evidence>
<dbReference type="Proteomes" id="UP000663841">
    <property type="component" value="Unassembled WGS sequence"/>
</dbReference>
<feature type="transmembrane region" description="Helical" evidence="6">
    <location>
        <begin position="174"/>
        <end position="195"/>
    </location>
</feature>